<keyword evidence="1" id="KW-0489">Methyltransferase</keyword>
<keyword evidence="2" id="KW-0808">Transferase</keyword>
<dbReference type="SUPFAM" id="SSF53335">
    <property type="entry name" value="S-adenosyl-L-methionine-dependent methyltransferases"/>
    <property type="match status" value="1"/>
</dbReference>
<sequence>MEKKWCLILFWIKYQSIIVSDSYCFTVNHEIKQLATLKNANEPTPMTVFDRKAKVIQKQRAAIAEDSSVYEYIKEEIGYRLSDRLFDIKRQFNLVVDLGCGYGHVSKHISIDNVKELIMCDICQEILNKSKNPEPGVKVSKIIVDEEKLPFENDSIDLIISCLNLHWVNNLPSTFLQIKNCLKNDGVFLGAMLAGDTLYELRSSLQLAGIERDGGVAPRISPFVRLRDVGALMQNAGFSMLTLDTDELIIRYPSMFELMWDLKGMGENNAVLHRPLRLNKNTMFSAAAIYDKLYGNQDDDSDTKGIPATFQVLYMIGWKPDPSQPKPLSRGSGQISIKDIGELDKIVKNLGKIET</sequence>
<dbReference type="GO" id="GO:0032259">
    <property type="term" value="P:methylation"/>
    <property type="evidence" value="ECO:0007669"/>
    <property type="project" value="UniProtKB-KW"/>
</dbReference>
<evidence type="ECO:0000313" key="8">
    <source>
        <dbReference type="Proteomes" id="UP000475862"/>
    </source>
</evidence>
<evidence type="ECO:0000256" key="2">
    <source>
        <dbReference type="ARBA" id="ARBA00022679"/>
    </source>
</evidence>
<evidence type="ECO:0000259" key="6">
    <source>
        <dbReference type="Pfam" id="PF08241"/>
    </source>
</evidence>
<dbReference type="GO" id="GO:0032981">
    <property type="term" value="P:mitochondrial respiratory chain complex I assembly"/>
    <property type="evidence" value="ECO:0007669"/>
    <property type="project" value="TreeGrafter"/>
</dbReference>
<evidence type="ECO:0000256" key="5">
    <source>
        <dbReference type="ARBA" id="ARBA00042549"/>
    </source>
</evidence>
<dbReference type="InterPro" id="IPR050602">
    <property type="entry name" value="Malonyl-ACP_OMT"/>
</dbReference>
<dbReference type="InterPro" id="IPR013216">
    <property type="entry name" value="Methyltransf_11"/>
</dbReference>
<gene>
    <name evidence="7" type="ORF">AGLY_010019</name>
</gene>
<protein>
    <recommendedName>
        <fullName evidence="3">Arginine-hydroxylase NDUFAF5, mitochondrial</fullName>
    </recommendedName>
    <alternativeName>
        <fullName evidence="4">NADH dehydrogenase [ubiquinone] 1 alpha subcomplex assembly factor 5</fullName>
    </alternativeName>
    <alternativeName>
        <fullName evidence="5">Putative methyltransferase NDUFAF5</fullName>
    </alternativeName>
</protein>
<dbReference type="Proteomes" id="UP000475862">
    <property type="component" value="Unassembled WGS sequence"/>
</dbReference>
<feature type="domain" description="Methyltransferase type 11" evidence="6">
    <location>
        <begin position="96"/>
        <end position="189"/>
    </location>
</feature>
<dbReference type="EMBL" id="VYZN01000039">
    <property type="protein sequence ID" value="KAE9532396.1"/>
    <property type="molecule type" value="Genomic_DNA"/>
</dbReference>
<dbReference type="GO" id="GO:0008757">
    <property type="term" value="F:S-adenosylmethionine-dependent methyltransferase activity"/>
    <property type="evidence" value="ECO:0007669"/>
    <property type="project" value="InterPro"/>
</dbReference>
<organism evidence="7 8">
    <name type="scientific">Aphis glycines</name>
    <name type="common">Soybean aphid</name>
    <dbReference type="NCBI Taxonomy" id="307491"/>
    <lineage>
        <taxon>Eukaryota</taxon>
        <taxon>Metazoa</taxon>
        <taxon>Ecdysozoa</taxon>
        <taxon>Arthropoda</taxon>
        <taxon>Hexapoda</taxon>
        <taxon>Insecta</taxon>
        <taxon>Pterygota</taxon>
        <taxon>Neoptera</taxon>
        <taxon>Paraneoptera</taxon>
        <taxon>Hemiptera</taxon>
        <taxon>Sternorrhyncha</taxon>
        <taxon>Aphidomorpha</taxon>
        <taxon>Aphidoidea</taxon>
        <taxon>Aphididae</taxon>
        <taxon>Aphidini</taxon>
        <taxon>Aphis</taxon>
        <taxon>Aphis</taxon>
    </lineage>
</organism>
<dbReference type="OrthoDB" id="16816at2759"/>
<accession>A0A6G0TH27</accession>
<evidence type="ECO:0000256" key="4">
    <source>
        <dbReference type="ARBA" id="ARBA00041833"/>
    </source>
</evidence>
<dbReference type="PANTHER" id="PTHR13090">
    <property type="entry name" value="ARGININE-HYDROXYLASE NDUFAF5, MITOCHONDRIAL"/>
    <property type="match status" value="1"/>
</dbReference>
<keyword evidence="8" id="KW-1185">Reference proteome</keyword>
<dbReference type="Gene3D" id="3.40.50.150">
    <property type="entry name" value="Vaccinia Virus protein VP39"/>
    <property type="match status" value="1"/>
</dbReference>
<proteinExistence type="predicted"/>
<dbReference type="InterPro" id="IPR029063">
    <property type="entry name" value="SAM-dependent_MTases_sf"/>
</dbReference>
<dbReference type="CDD" id="cd02440">
    <property type="entry name" value="AdoMet_MTases"/>
    <property type="match status" value="1"/>
</dbReference>
<reference evidence="7 8" key="1">
    <citation type="submission" date="2019-08" db="EMBL/GenBank/DDBJ databases">
        <title>The genome of the soybean aphid Biotype 1, its phylome, world population structure and adaptation to the North American continent.</title>
        <authorList>
            <person name="Giordano R."/>
            <person name="Donthu R.K."/>
            <person name="Hernandez A.G."/>
            <person name="Wright C.L."/>
            <person name="Zimin A.V."/>
        </authorList>
    </citation>
    <scope>NUCLEOTIDE SEQUENCE [LARGE SCALE GENOMIC DNA]</scope>
    <source>
        <tissue evidence="7">Whole aphids</tissue>
    </source>
</reference>
<dbReference type="Pfam" id="PF08241">
    <property type="entry name" value="Methyltransf_11"/>
    <property type="match status" value="1"/>
</dbReference>
<dbReference type="PANTHER" id="PTHR13090:SF1">
    <property type="entry name" value="ARGININE-HYDROXYLASE NDUFAF5, MITOCHONDRIAL"/>
    <property type="match status" value="1"/>
</dbReference>
<name>A0A6G0TH27_APHGL</name>
<dbReference type="AlphaFoldDB" id="A0A6G0TH27"/>
<evidence type="ECO:0000256" key="1">
    <source>
        <dbReference type="ARBA" id="ARBA00022603"/>
    </source>
</evidence>
<evidence type="ECO:0000256" key="3">
    <source>
        <dbReference type="ARBA" id="ARBA00040937"/>
    </source>
</evidence>
<dbReference type="GO" id="GO:0005739">
    <property type="term" value="C:mitochondrion"/>
    <property type="evidence" value="ECO:0007669"/>
    <property type="project" value="TreeGrafter"/>
</dbReference>
<comment type="caution">
    <text evidence="7">The sequence shown here is derived from an EMBL/GenBank/DDBJ whole genome shotgun (WGS) entry which is preliminary data.</text>
</comment>
<evidence type="ECO:0000313" key="7">
    <source>
        <dbReference type="EMBL" id="KAE9532396.1"/>
    </source>
</evidence>